<accession>A0A1R2BKR9</accession>
<keyword evidence="3" id="KW-1185">Reference proteome</keyword>
<proteinExistence type="predicted"/>
<feature type="region of interest" description="Disordered" evidence="1">
    <location>
        <begin position="1"/>
        <end position="40"/>
    </location>
</feature>
<evidence type="ECO:0000313" key="2">
    <source>
        <dbReference type="EMBL" id="OMJ77367.1"/>
    </source>
</evidence>
<organism evidence="2 3">
    <name type="scientific">Stentor coeruleus</name>
    <dbReference type="NCBI Taxonomy" id="5963"/>
    <lineage>
        <taxon>Eukaryota</taxon>
        <taxon>Sar</taxon>
        <taxon>Alveolata</taxon>
        <taxon>Ciliophora</taxon>
        <taxon>Postciliodesmatophora</taxon>
        <taxon>Heterotrichea</taxon>
        <taxon>Heterotrichida</taxon>
        <taxon>Stentoridae</taxon>
        <taxon>Stentor</taxon>
    </lineage>
</organism>
<reference evidence="2 3" key="1">
    <citation type="submission" date="2016-11" db="EMBL/GenBank/DDBJ databases">
        <title>The macronuclear genome of Stentor coeruleus: a giant cell with tiny introns.</title>
        <authorList>
            <person name="Slabodnick M."/>
            <person name="Ruby J.G."/>
            <person name="Reiff S.B."/>
            <person name="Swart E.C."/>
            <person name="Gosai S."/>
            <person name="Prabakaran S."/>
            <person name="Witkowska E."/>
            <person name="Larue G.E."/>
            <person name="Fisher S."/>
            <person name="Freeman R.M."/>
            <person name="Gunawardena J."/>
            <person name="Chu W."/>
            <person name="Stover N.A."/>
            <person name="Gregory B.D."/>
            <person name="Nowacki M."/>
            <person name="Derisi J."/>
            <person name="Roy S.W."/>
            <person name="Marshall W.F."/>
            <person name="Sood P."/>
        </authorList>
    </citation>
    <scope>NUCLEOTIDE SEQUENCE [LARGE SCALE GENOMIC DNA]</scope>
    <source>
        <strain evidence="2">WM001</strain>
    </source>
</reference>
<evidence type="ECO:0000256" key="1">
    <source>
        <dbReference type="SAM" id="MobiDB-lite"/>
    </source>
</evidence>
<feature type="compositionally biased region" description="Low complexity" evidence="1">
    <location>
        <begin position="119"/>
        <end position="128"/>
    </location>
</feature>
<name>A0A1R2BKR9_9CILI</name>
<comment type="caution">
    <text evidence="2">The sequence shown here is derived from an EMBL/GenBank/DDBJ whole genome shotgun (WGS) entry which is preliminary data.</text>
</comment>
<dbReference type="AlphaFoldDB" id="A0A1R2BKR9"/>
<feature type="compositionally biased region" description="Polar residues" evidence="1">
    <location>
        <begin position="129"/>
        <end position="138"/>
    </location>
</feature>
<feature type="region of interest" description="Disordered" evidence="1">
    <location>
        <begin position="103"/>
        <end position="144"/>
    </location>
</feature>
<gene>
    <name evidence="2" type="ORF">SteCoe_23065</name>
</gene>
<dbReference type="EMBL" id="MPUH01000579">
    <property type="protein sequence ID" value="OMJ77367.1"/>
    <property type="molecule type" value="Genomic_DNA"/>
</dbReference>
<evidence type="ECO:0000313" key="3">
    <source>
        <dbReference type="Proteomes" id="UP000187209"/>
    </source>
</evidence>
<dbReference type="Proteomes" id="UP000187209">
    <property type="component" value="Unassembled WGS sequence"/>
</dbReference>
<sequence length="251" mass="28642">MVGNAFSPGIGKNSRAKTTKNNITRLGKESGDVKSPPKKNNINVLRLSQDQYSLHDYNIKPTYLKSSTLSVRPKSAFNKFHSKQVNDGPLQIQIKIQEVETIPSTAHKSKNKSYLDVESSTNNSSVNSRTHSISNNSPGPLGNTEKAVIKLRVPKKNPARFLTTEQRDQITKPKPKKEIIHPHNKLDLTYKAVENDKEHLINEILYRKFQKHKIMKKLIINKDEDEDWDWRTPGSMSPVQKVRFDDNVVYS</sequence>
<protein>
    <submittedName>
        <fullName evidence="2">Uncharacterized protein</fullName>
    </submittedName>
</protein>